<dbReference type="OrthoDB" id="5481797at2"/>
<evidence type="ECO:0000313" key="4">
    <source>
        <dbReference type="Proteomes" id="UP000253606"/>
    </source>
</evidence>
<feature type="domain" description="ASPIC/UnbV" evidence="2">
    <location>
        <begin position="497"/>
        <end position="563"/>
    </location>
</feature>
<geneLocation type="plasmid" evidence="4">
    <name>pacpol4</name>
</geneLocation>
<dbReference type="Gene3D" id="2.130.10.130">
    <property type="entry name" value="Integrin alpha, N-terminal"/>
    <property type="match status" value="2"/>
</dbReference>
<dbReference type="Pfam" id="PF07593">
    <property type="entry name" value="UnbV_ASPIC"/>
    <property type="match status" value="1"/>
</dbReference>
<protein>
    <recommendedName>
        <fullName evidence="2">ASPIC/UnbV domain-containing protein</fullName>
    </recommendedName>
</protein>
<dbReference type="InterPro" id="IPR011519">
    <property type="entry name" value="UnbV_ASPIC"/>
</dbReference>
<dbReference type="SUPFAM" id="SSF69318">
    <property type="entry name" value="Integrin alpha N-terminal domain"/>
    <property type="match status" value="1"/>
</dbReference>
<keyword evidence="4" id="KW-1185">Reference proteome</keyword>
<dbReference type="PANTHER" id="PTHR16026:SF0">
    <property type="entry name" value="CARTILAGE ACIDIC PROTEIN 1"/>
    <property type="match status" value="1"/>
</dbReference>
<evidence type="ECO:0000313" key="3">
    <source>
        <dbReference type="EMBL" id="AXC16193.1"/>
    </source>
</evidence>
<keyword evidence="3" id="KW-0614">Plasmid</keyword>
<dbReference type="AlphaFoldDB" id="A0A2Z5GAG3"/>
<dbReference type="EMBL" id="CP030843">
    <property type="protein sequence ID" value="AXC16193.1"/>
    <property type="molecule type" value="Genomic_DNA"/>
</dbReference>
<dbReference type="KEGG" id="abas:ACPOL_6991"/>
<sequence>MLGLLCGAGMAGSAPPKLLAQIASAHPQPQVQPKTGAPVANFIDIASIAGLNERTTIGGIHEKRYILETTGGGVAMFDYDNDGWLDLFLVNGSTLSPSTGPTPTNKLYKNNRDGTFTDVTAKAGLARHGWGQGVCVGDYNGNGWLDLFVTFYGQNALYRNNGDGTFTDVTRDCGLITAENSYSTGAAFLDYDRDGHLDLFVTRYVDFAEATSHDAGHGETCKWRGVPVMCGPRGLRGAKNTLYRNTGNGKFEDVTEKAGILSDKHYGFTPLVVDYNNDGWPDIYVANDSTASLLYRNNHDGTFSEVGALAGVAYNEDGREQSGMGTDAGDYDGDGFFDLVKTNFEQDTSTLYHNRGDGTFDDVTFRGGLGVNTSFVGWGCGFLDFDDDGWPDIFMANGHVYPEVDKALGDTSYKQRKILYRNRGDGTFEDVSVRSGAGIGLKRSSRGVAFGDLFNTGSTDILISNMNETPTLLRNTMSYKASSLTIRLQGQPPNVFGFGARVTVTAGKLHMMNEVRSGGSYLSQNDLRLRFGLGNAGAADKVVVRWPDGKEDTLKDVSANRFVTIAYGGRVVSDTPYQPCPLKLKNA</sequence>
<evidence type="ECO:0000256" key="1">
    <source>
        <dbReference type="ARBA" id="ARBA00022729"/>
    </source>
</evidence>
<name>A0A2Z5GAG3_9BACT</name>
<dbReference type="Proteomes" id="UP000253606">
    <property type="component" value="Plasmid pACPOL4"/>
</dbReference>
<proteinExistence type="predicted"/>
<keyword evidence="1" id="KW-0732">Signal</keyword>
<evidence type="ECO:0000259" key="2">
    <source>
        <dbReference type="Pfam" id="PF07593"/>
    </source>
</evidence>
<dbReference type="InterPro" id="IPR028994">
    <property type="entry name" value="Integrin_alpha_N"/>
</dbReference>
<reference evidence="3 4" key="1">
    <citation type="journal article" date="2018" name="Front. Microbiol.">
        <title>Hydrolytic Capabilities as a Key to Environmental Success: Chitinolytic and Cellulolytic Acidobacteria From Acidic Sub-arctic Soils and Boreal Peatlands.</title>
        <authorList>
            <person name="Belova S.E."/>
            <person name="Ravin N.V."/>
            <person name="Pankratov T.A."/>
            <person name="Rakitin A.L."/>
            <person name="Ivanova A.A."/>
            <person name="Beletsky A.V."/>
            <person name="Mardanov A.V."/>
            <person name="Sinninghe Damste J.S."/>
            <person name="Dedysh S.N."/>
        </authorList>
    </citation>
    <scope>NUCLEOTIDE SEQUENCE [LARGE SCALE GENOMIC DNA]</scope>
    <source>
        <strain evidence="3 4">SBC82</strain>
        <plasmid evidence="4">pacpol4</plasmid>
    </source>
</reference>
<dbReference type="PANTHER" id="PTHR16026">
    <property type="entry name" value="CARTILAGE ACIDIC PROTEIN 1"/>
    <property type="match status" value="1"/>
</dbReference>
<dbReference type="InterPro" id="IPR027039">
    <property type="entry name" value="Crtac1"/>
</dbReference>
<organism evidence="3 4">
    <name type="scientific">Acidisarcina polymorpha</name>
    <dbReference type="NCBI Taxonomy" id="2211140"/>
    <lineage>
        <taxon>Bacteria</taxon>
        <taxon>Pseudomonadati</taxon>
        <taxon>Acidobacteriota</taxon>
        <taxon>Terriglobia</taxon>
        <taxon>Terriglobales</taxon>
        <taxon>Acidobacteriaceae</taxon>
        <taxon>Acidisarcina</taxon>
    </lineage>
</organism>
<dbReference type="Pfam" id="PF13517">
    <property type="entry name" value="FG-GAP_3"/>
    <property type="match status" value="2"/>
</dbReference>
<gene>
    <name evidence="3" type="ORF">ACPOL_6991</name>
</gene>
<accession>A0A2Z5GAG3</accession>
<dbReference type="InterPro" id="IPR013517">
    <property type="entry name" value="FG-GAP"/>
</dbReference>